<reference evidence="5" key="1">
    <citation type="submission" date="2025-08" db="UniProtKB">
        <authorList>
            <consortium name="RefSeq"/>
        </authorList>
    </citation>
    <scope>IDENTIFICATION</scope>
    <source>
        <tissue evidence="5">Leaves</tissue>
    </source>
</reference>
<gene>
    <name evidence="5" type="primary">LOC140015267</name>
</gene>
<accession>A0ABM4VUV0</accession>
<comment type="cofactor">
    <cofactor evidence="1">
        <name>pyridoxal 5'-phosphate</name>
        <dbReference type="ChEBI" id="CHEBI:597326"/>
    </cofactor>
</comment>
<keyword evidence="4" id="KW-1185">Reference proteome</keyword>
<dbReference type="Pfam" id="PF04864">
    <property type="entry name" value="Alliinase_C"/>
    <property type="match status" value="2"/>
</dbReference>
<keyword evidence="2" id="KW-0808">Transferase</keyword>
<evidence type="ECO:0000313" key="4">
    <source>
        <dbReference type="Proteomes" id="UP001652660"/>
    </source>
</evidence>
<sequence>MFLEPFWKQNAANSAIMVAGWHQMGYEFEDGSLTSNELEKVIRKLHATVGNAVTDGRCIVFGAGLTQLLNTAVHDMRGIYKSQTEPFESSKFKFDGDTATWMNMSSSSIDNNFIEFVASPNNPVS</sequence>
<proteinExistence type="predicted"/>
<dbReference type="InterPro" id="IPR006948">
    <property type="entry name" value="Alliinase_C"/>
</dbReference>
<evidence type="ECO:0000313" key="5">
    <source>
        <dbReference type="RefSeq" id="XP_071923306.1"/>
    </source>
</evidence>
<protein>
    <submittedName>
        <fullName evidence="5">Tryptophan aminotransferase-related protein 4-like</fullName>
    </submittedName>
</protein>
<dbReference type="Gene3D" id="3.40.640.10">
    <property type="entry name" value="Type I PLP-dependent aspartate aminotransferase-like (Major domain)"/>
    <property type="match status" value="1"/>
</dbReference>
<dbReference type="InterPro" id="IPR015421">
    <property type="entry name" value="PyrdxlP-dep_Trfase_major"/>
</dbReference>
<organism evidence="4 5">
    <name type="scientific">Coffea arabica</name>
    <name type="common">Arabian coffee</name>
    <dbReference type="NCBI Taxonomy" id="13443"/>
    <lineage>
        <taxon>Eukaryota</taxon>
        <taxon>Viridiplantae</taxon>
        <taxon>Streptophyta</taxon>
        <taxon>Embryophyta</taxon>
        <taxon>Tracheophyta</taxon>
        <taxon>Spermatophyta</taxon>
        <taxon>Magnoliopsida</taxon>
        <taxon>eudicotyledons</taxon>
        <taxon>Gunneridae</taxon>
        <taxon>Pentapetalae</taxon>
        <taxon>asterids</taxon>
        <taxon>lamiids</taxon>
        <taxon>Gentianales</taxon>
        <taxon>Rubiaceae</taxon>
        <taxon>Ixoroideae</taxon>
        <taxon>Gardenieae complex</taxon>
        <taxon>Bertiereae - Coffeeae clade</taxon>
        <taxon>Coffeeae</taxon>
        <taxon>Coffea</taxon>
    </lineage>
</organism>
<dbReference type="SUPFAM" id="SSF53383">
    <property type="entry name" value="PLP-dependent transferases"/>
    <property type="match status" value="1"/>
</dbReference>
<feature type="domain" description="Alliinase C-terminal" evidence="3">
    <location>
        <begin position="79"/>
        <end position="123"/>
    </location>
</feature>
<feature type="domain" description="Alliinase C-terminal" evidence="3">
    <location>
        <begin position="1"/>
        <end position="75"/>
    </location>
</feature>
<evidence type="ECO:0000256" key="1">
    <source>
        <dbReference type="ARBA" id="ARBA00001933"/>
    </source>
</evidence>
<keyword evidence="2" id="KW-0032">Aminotransferase</keyword>
<dbReference type="Gene3D" id="2.10.25.30">
    <property type="entry name" value="EGF-like, alliinase"/>
    <property type="match status" value="1"/>
</dbReference>
<dbReference type="InterPro" id="IPR015424">
    <property type="entry name" value="PyrdxlP-dep_Trfase"/>
</dbReference>
<dbReference type="Proteomes" id="UP001652660">
    <property type="component" value="Chromosome 10e"/>
</dbReference>
<dbReference type="GeneID" id="140015267"/>
<evidence type="ECO:0000259" key="3">
    <source>
        <dbReference type="Pfam" id="PF04864"/>
    </source>
</evidence>
<name>A0ABM4VUV0_COFAR</name>
<dbReference type="InterPro" id="IPR037029">
    <property type="entry name" value="Alliinase_N_sf"/>
</dbReference>
<evidence type="ECO:0000256" key="2">
    <source>
        <dbReference type="ARBA" id="ARBA00022576"/>
    </source>
</evidence>
<dbReference type="RefSeq" id="XP_071923306.1">
    <property type="nucleotide sequence ID" value="XM_072067205.1"/>
</dbReference>